<name>A0A126ZWQ1_9MICC</name>
<dbReference type="AlphaFoldDB" id="A0A126ZWQ1"/>
<evidence type="ECO:0000313" key="2">
    <source>
        <dbReference type="Proteomes" id="UP000070134"/>
    </source>
</evidence>
<dbReference type="RefSeq" id="WP_157089107.1">
    <property type="nucleotide sequence ID" value="NZ_BJMO01000036.1"/>
</dbReference>
<accession>A0A126ZWQ1</accession>
<dbReference type="Proteomes" id="UP000070134">
    <property type="component" value="Chromosome"/>
</dbReference>
<protein>
    <submittedName>
        <fullName evidence="1">Uncharacterized protein</fullName>
    </submittedName>
</protein>
<organism evidence="1 2">
    <name type="scientific">Sinomonas atrocyanea</name>
    <dbReference type="NCBI Taxonomy" id="37927"/>
    <lineage>
        <taxon>Bacteria</taxon>
        <taxon>Bacillati</taxon>
        <taxon>Actinomycetota</taxon>
        <taxon>Actinomycetes</taxon>
        <taxon>Micrococcales</taxon>
        <taxon>Micrococcaceae</taxon>
        <taxon>Sinomonas</taxon>
    </lineage>
</organism>
<dbReference type="EMBL" id="CP014518">
    <property type="protein sequence ID" value="AMM31523.1"/>
    <property type="molecule type" value="Genomic_DNA"/>
</dbReference>
<gene>
    <name evidence="1" type="ORF">SA2016_0835</name>
</gene>
<reference evidence="1 2" key="1">
    <citation type="submission" date="2016-02" db="EMBL/GenBank/DDBJ databases">
        <title>Complete genome of Sinomonas atrocyanea KCTC 3377.</title>
        <authorList>
            <person name="Kim K.M."/>
        </authorList>
    </citation>
    <scope>NUCLEOTIDE SEQUENCE [LARGE SCALE GENOMIC DNA]</scope>
    <source>
        <strain evidence="1 2">KCTC 3377</strain>
    </source>
</reference>
<proteinExistence type="predicted"/>
<evidence type="ECO:0000313" key="1">
    <source>
        <dbReference type="EMBL" id="AMM31523.1"/>
    </source>
</evidence>
<sequence>MGTSITKHYGIAGPVPFADIDVDCDNKRFLDAHIIRRWGSSNPHAATAVLSFDTFFDTISLGAMSSAASAREQALDLLTHFEEPWETRLGMAAEGFAGHGGAEDIGSRIWHALCNDLDALLRVGVLKHLEELPLFVEGVDRDITSDMTTRIAFGALADFTADMLVQYPEFTAGSHQTGVVERQVWDPSTLTWALRPVELPIVNGKPLLLVPAEWVRSTLLLNARRFYETSVLSYAQGEQVVFDAHGKPLRTPKYELKRQEGLARGRETNREVTLRADRDGQDLLAIFRGFVAERLELAKRAAA</sequence>
<dbReference type="KEGG" id="satk:SA2016_0835"/>
<keyword evidence="2" id="KW-1185">Reference proteome</keyword>